<feature type="region of interest" description="Disordered" evidence="1">
    <location>
        <begin position="334"/>
        <end position="379"/>
    </location>
</feature>
<feature type="compositionally biased region" description="Polar residues" evidence="1">
    <location>
        <begin position="25"/>
        <end position="52"/>
    </location>
</feature>
<dbReference type="GO" id="GO:0003677">
    <property type="term" value="F:DNA binding"/>
    <property type="evidence" value="ECO:0007669"/>
    <property type="project" value="InterPro"/>
</dbReference>
<dbReference type="Proteomes" id="UP001251528">
    <property type="component" value="Unassembled WGS sequence"/>
</dbReference>
<feature type="compositionally biased region" description="Acidic residues" evidence="1">
    <location>
        <begin position="354"/>
        <end position="365"/>
    </location>
</feature>
<dbReference type="EMBL" id="JASWJB010000099">
    <property type="protein sequence ID" value="KAK2598110.1"/>
    <property type="molecule type" value="Genomic_DNA"/>
</dbReference>
<protein>
    <recommendedName>
        <fullName evidence="4">AT hook domain-containing protein</fullName>
    </recommendedName>
</protein>
<organism evidence="2 3">
    <name type="scientific">Conoideocrella luteorostrata</name>
    <dbReference type="NCBI Taxonomy" id="1105319"/>
    <lineage>
        <taxon>Eukaryota</taxon>
        <taxon>Fungi</taxon>
        <taxon>Dikarya</taxon>
        <taxon>Ascomycota</taxon>
        <taxon>Pezizomycotina</taxon>
        <taxon>Sordariomycetes</taxon>
        <taxon>Hypocreomycetidae</taxon>
        <taxon>Hypocreales</taxon>
        <taxon>Clavicipitaceae</taxon>
        <taxon>Conoideocrella</taxon>
    </lineage>
</organism>
<accession>A0AAJ0CT47</accession>
<feature type="region of interest" description="Disordered" evidence="1">
    <location>
        <begin position="147"/>
        <end position="179"/>
    </location>
</feature>
<gene>
    <name evidence="2" type="ORF">QQS21_005741</name>
</gene>
<dbReference type="InterPro" id="IPR017956">
    <property type="entry name" value="AT_hook_DNA-bd_motif"/>
</dbReference>
<feature type="compositionally biased region" description="Basic and acidic residues" evidence="1">
    <location>
        <begin position="366"/>
        <end position="379"/>
    </location>
</feature>
<comment type="caution">
    <text evidence="2">The sequence shown here is derived from an EMBL/GenBank/DDBJ whole genome shotgun (WGS) entry which is preliminary data.</text>
</comment>
<feature type="compositionally biased region" description="Basic and acidic residues" evidence="1">
    <location>
        <begin position="343"/>
        <end position="353"/>
    </location>
</feature>
<evidence type="ECO:0000313" key="2">
    <source>
        <dbReference type="EMBL" id="KAK2598110.1"/>
    </source>
</evidence>
<name>A0AAJ0CT47_9HYPO</name>
<feature type="region of interest" description="Disordered" evidence="1">
    <location>
        <begin position="1"/>
        <end position="54"/>
    </location>
</feature>
<keyword evidence="3" id="KW-1185">Reference proteome</keyword>
<dbReference type="Pfam" id="PF02178">
    <property type="entry name" value="AT_hook"/>
    <property type="match status" value="2"/>
</dbReference>
<feature type="region of interest" description="Disordered" evidence="1">
    <location>
        <begin position="418"/>
        <end position="437"/>
    </location>
</feature>
<proteinExistence type="predicted"/>
<evidence type="ECO:0000313" key="3">
    <source>
        <dbReference type="Proteomes" id="UP001251528"/>
    </source>
</evidence>
<evidence type="ECO:0008006" key="4">
    <source>
        <dbReference type="Google" id="ProtNLM"/>
    </source>
</evidence>
<reference evidence="2" key="1">
    <citation type="submission" date="2023-06" db="EMBL/GenBank/DDBJ databases">
        <title>Conoideocrella luteorostrata (Hypocreales: Clavicipitaceae), a potential biocontrol fungus for elongate hemlock scale in United States Christmas tree production areas.</title>
        <authorList>
            <person name="Barrett H."/>
            <person name="Lovett B."/>
            <person name="Macias A.M."/>
            <person name="Stajich J.E."/>
            <person name="Kasson M.T."/>
        </authorList>
    </citation>
    <scope>NUCLEOTIDE SEQUENCE</scope>
    <source>
        <strain evidence="2">ARSEF 14590</strain>
    </source>
</reference>
<dbReference type="AlphaFoldDB" id="A0AAJ0CT47"/>
<evidence type="ECO:0000256" key="1">
    <source>
        <dbReference type="SAM" id="MobiDB-lite"/>
    </source>
</evidence>
<sequence>MAPRIIADSDGDESEAEYTAPNPLPTCTQSDFQYHPQASSEDTNHPSTSTDPNFFRCVFDEQQDAARQEAKDQSVIEIPEDCDATDAPSFDKGFERTDNIRTMRSPWDVPNSPETAITKRSTKTDRLCKQTTRTKITRGLRRQLDDIGYVSQEDEPHTPNTKQNTRKRRRIRGNTDLGSDDDRMCTLPVVNDTSFLVAPTALTSSQMEQYSTIKVGVHNSPTQPVQQCGINVKSSGTTTNLNTPRSTRTRLLELPSSELPRSSQCQIIDLTEEDSKVTTTRAEDDYIPEVLKRDQELAFEVEPSASIETKKQRGRPRKVAAVTRVKGDMAVEATPKKKRGRPKKAEMVIKKDDEAAENEDACDSDSLEHPEKSDMQQETGMKEDMGITQDTATTPAANEAPQVITKPVLEIMKPGADNSGVLETKNPALKKPVSAASYSWRQPHRVGLSKNTRIASLLKVIRK</sequence>